<evidence type="ECO:0000313" key="2">
    <source>
        <dbReference type="Proteomes" id="UP001344632"/>
    </source>
</evidence>
<evidence type="ECO:0000313" key="1">
    <source>
        <dbReference type="EMBL" id="MEC0241950.1"/>
    </source>
</evidence>
<gene>
    <name evidence="1" type="ORF">P4H66_19290</name>
</gene>
<reference evidence="1 2" key="1">
    <citation type="submission" date="2023-03" db="EMBL/GenBank/DDBJ databases">
        <title>Bacillus Genome Sequencing.</title>
        <authorList>
            <person name="Dunlap C."/>
        </authorList>
    </citation>
    <scope>NUCLEOTIDE SEQUENCE [LARGE SCALE GENOMIC DNA]</scope>
    <source>
        <strain evidence="1 2">BD-525</strain>
    </source>
</reference>
<comment type="caution">
    <text evidence="1">The sequence shown here is derived from an EMBL/GenBank/DDBJ whole genome shotgun (WGS) entry which is preliminary data.</text>
</comment>
<protein>
    <submittedName>
        <fullName evidence="1">Uncharacterized protein</fullName>
    </submittedName>
</protein>
<name>A0ABU6GQG0_9BACL</name>
<dbReference type="RefSeq" id="WP_326089658.1">
    <property type="nucleotide sequence ID" value="NZ_JARLKZ010000015.1"/>
</dbReference>
<dbReference type="EMBL" id="JARLKZ010000015">
    <property type="protein sequence ID" value="MEC0241950.1"/>
    <property type="molecule type" value="Genomic_DNA"/>
</dbReference>
<dbReference type="Proteomes" id="UP001344632">
    <property type="component" value="Unassembled WGS sequence"/>
</dbReference>
<organism evidence="1 2">
    <name type="scientific">Paenibacillus dokdonensis</name>
    <dbReference type="NCBI Taxonomy" id="2567944"/>
    <lineage>
        <taxon>Bacteria</taxon>
        <taxon>Bacillati</taxon>
        <taxon>Bacillota</taxon>
        <taxon>Bacilli</taxon>
        <taxon>Bacillales</taxon>
        <taxon>Paenibacillaceae</taxon>
        <taxon>Paenibacillus</taxon>
    </lineage>
</organism>
<proteinExistence type="predicted"/>
<sequence length="81" mass="9713">MLLEWLEPVVNKRCEDINDELLRQMIDNPYNEFMNFINKNESLSEIEKFHLENFFILQCKKSVEVSYRCGIKEGLALFRVP</sequence>
<keyword evidence="2" id="KW-1185">Reference proteome</keyword>
<accession>A0ABU6GQG0</accession>